<keyword evidence="3" id="KW-1185">Reference proteome</keyword>
<dbReference type="Proteomes" id="UP000198122">
    <property type="component" value="Unassembled WGS sequence"/>
</dbReference>
<dbReference type="EMBL" id="FYEZ01000002">
    <property type="protein sequence ID" value="SNC72104.1"/>
    <property type="molecule type" value="Genomic_DNA"/>
</dbReference>
<protein>
    <submittedName>
        <fullName evidence="2">Uncharacterized protein</fullName>
    </submittedName>
</protein>
<evidence type="ECO:0000256" key="1">
    <source>
        <dbReference type="SAM" id="MobiDB-lite"/>
    </source>
</evidence>
<evidence type="ECO:0000313" key="3">
    <source>
        <dbReference type="Proteomes" id="UP000198122"/>
    </source>
</evidence>
<gene>
    <name evidence="2" type="ORF">SAMN05445756_1727</name>
</gene>
<proteinExistence type="predicted"/>
<dbReference type="RefSeq" id="WP_088818652.1">
    <property type="nucleotide sequence ID" value="NZ_FYEZ01000002.1"/>
</dbReference>
<dbReference type="Pfam" id="PF09438">
    <property type="entry name" value="DUF2017"/>
    <property type="match status" value="1"/>
</dbReference>
<name>A0A212U1V3_9MICO</name>
<dbReference type="OrthoDB" id="3268479at2"/>
<organism evidence="2 3">
    <name type="scientific">Kytococcus aerolatus</name>
    <dbReference type="NCBI Taxonomy" id="592308"/>
    <lineage>
        <taxon>Bacteria</taxon>
        <taxon>Bacillati</taxon>
        <taxon>Actinomycetota</taxon>
        <taxon>Actinomycetes</taxon>
        <taxon>Micrococcales</taxon>
        <taxon>Kytococcaceae</taxon>
        <taxon>Kytococcus</taxon>
    </lineage>
</organism>
<feature type="region of interest" description="Disordered" evidence="1">
    <location>
        <begin position="79"/>
        <end position="98"/>
    </location>
</feature>
<sequence length="236" mass="25604">MARAFRWEGDAAVAHLDDLEIEALREGASAVITVLGGIPGVDLAASVPSVGAVPDGPPPQEWSEQEDIDARFAELTAGLGPTEPLHDEGERSPWGGSRDSALARLLPPAHREDVELAESFAAVAHDSVRRAKIANLNTLVAACEQAEETGVMVLDAAPARRVMAALTDIRLVLADRLGIVEEGDSERVETETRWFIDRVERGDRLDDDEQVRLNLGIHHGFMGWLQETLVEAVLLR</sequence>
<reference evidence="2 3" key="1">
    <citation type="submission" date="2017-06" db="EMBL/GenBank/DDBJ databases">
        <authorList>
            <person name="Kim H.J."/>
            <person name="Triplett B.A."/>
        </authorList>
    </citation>
    <scope>NUCLEOTIDE SEQUENCE [LARGE SCALE GENOMIC DNA]</scope>
    <source>
        <strain evidence="2 3">DSM 22179</strain>
    </source>
</reference>
<evidence type="ECO:0000313" key="2">
    <source>
        <dbReference type="EMBL" id="SNC72104.1"/>
    </source>
</evidence>
<dbReference type="AlphaFoldDB" id="A0A212U1V3"/>
<dbReference type="InterPro" id="IPR018561">
    <property type="entry name" value="AosR"/>
</dbReference>
<accession>A0A212U1V3</accession>